<dbReference type="EMBL" id="BMKB01000013">
    <property type="protein sequence ID" value="GGA64859.1"/>
    <property type="molecule type" value="Genomic_DNA"/>
</dbReference>
<dbReference type="InterPro" id="IPR005335">
    <property type="entry name" value="Terminase_ssu"/>
</dbReference>
<reference evidence="1 2" key="1">
    <citation type="journal article" date="2014" name="Int. J. Syst. Evol. Microbiol.">
        <title>Complete genome sequence of Corynebacterium casei LMG S-19264T (=DSM 44701T), isolated from a smear-ripened cheese.</title>
        <authorList>
            <consortium name="US DOE Joint Genome Institute (JGI-PGF)"/>
            <person name="Walter F."/>
            <person name="Albersmeier A."/>
            <person name="Kalinowski J."/>
            <person name="Ruckert C."/>
        </authorList>
    </citation>
    <scope>NUCLEOTIDE SEQUENCE [LARGE SCALE GENOMIC DNA]</scope>
    <source>
        <strain evidence="1 2">CGMCC 1.15896</strain>
    </source>
</reference>
<dbReference type="Gene3D" id="1.10.10.1400">
    <property type="entry name" value="Terminase, small subunit, N-terminal DNA-binding domain, HTH motif"/>
    <property type="match status" value="1"/>
</dbReference>
<dbReference type="Pfam" id="PF03592">
    <property type="entry name" value="Terminase_2"/>
    <property type="match status" value="1"/>
</dbReference>
<comment type="caution">
    <text evidence="1">The sequence shown here is derived from an EMBL/GenBank/DDBJ whole genome shotgun (WGS) entry which is preliminary data.</text>
</comment>
<keyword evidence="2" id="KW-1185">Reference proteome</keyword>
<organism evidence="1 2">
    <name type="scientific">Pelagibacterium lentulum</name>
    <dbReference type="NCBI Taxonomy" id="2029865"/>
    <lineage>
        <taxon>Bacteria</taxon>
        <taxon>Pseudomonadati</taxon>
        <taxon>Pseudomonadota</taxon>
        <taxon>Alphaproteobacteria</taxon>
        <taxon>Hyphomicrobiales</taxon>
        <taxon>Devosiaceae</taxon>
        <taxon>Pelagibacterium</taxon>
    </lineage>
</organism>
<sequence length="157" mass="16616">MPTLKNAKHEAFAQGLAKGLSASDAYVEAGYKRNRHNAASLSRKQHILTRVAELQAKAVKKVEVTIESLAAEYDEVRAIAIAEKQLGAANQSTAGKAKLFGLGVENRRMSGSVQIITLTAKDLDGLSPDELASLEQAYPVLQKLGLVGGDTGSAQEA</sequence>
<evidence type="ECO:0008006" key="3">
    <source>
        <dbReference type="Google" id="ProtNLM"/>
    </source>
</evidence>
<dbReference type="RefSeq" id="WP_127071406.1">
    <property type="nucleotide sequence ID" value="NZ_BMKB01000013.1"/>
</dbReference>
<dbReference type="Proteomes" id="UP000596977">
    <property type="component" value="Unassembled WGS sequence"/>
</dbReference>
<name>A0A916RQJ1_9HYPH</name>
<evidence type="ECO:0000313" key="2">
    <source>
        <dbReference type="Proteomes" id="UP000596977"/>
    </source>
</evidence>
<dbReference type="AlphaFoldDB" id="A0A916RQJ1"/>
<protein>
    <recommendedName>
        <fullName evidence="3">Terminase small subunit</fullName>
    </recommendedName>
</protein>
<gene>
    <name evidence="1" type="ORF">GCM10011499_39140</name>
</gene>
<accession>A0A916RQJ1</accession>
<dbReference type="OrthoDB" id="9813753at2"/>
<proteinExistence type="predicted"/>
<evidence type="ECO:0000313" key="1">
    <source>
        <dbReference type="EMBL" id="GGA64859.1"/>
    </source>
</evidence>
<dbReference type="InterPro" id="IPR038713">
    <property type="entry name" value="Terminase_Gp1_N_sf"/>
</dbReference>